<keyword evidence="6" id="KW-0460">Magnesium</keyword>
<dbReference type="Pfam" id="PF00293">
    <property type="entry name" value="NUDIX"/>
    <property type="match status" value="1"/>
</dbReference>
<keyword evidence="7" id="KW-0464">Manganese</keyword>
<evidence type="ECO:0000256" key="4">
    <source>
        <dbReference type="ARBA" id="ARBA00022723"/>
    </source>
</evidence>
<reference evidence="10" key="1">
    <citation type="submission" date="2025-08" db="UniProtKB">
        <authorList>
            <consortium name="Ensembl"/>
        </authorList>
    </citation>
    <scope>IDENTIFICATION</scope>
</reference>
<evidence type="ECO:0000256" key="3">
    <source>
        <dbReference type="ARBA" id="ARBA00005582"/>
    </source>
</evidence>
<dbReference type="PROSITE" id="PS00893">
    <property type="entry name" value="NUDIX_BOX"/>
    <property type="match status" value="1"/>
</dbReference>
<evidence type="ECO:0000256" key="5">
    <source>
        <dbReference type="ARBA" id="ARBA00022801"/>
    </source>
</evidence>
<dbReference type="PANTHER" id="PTHR22769:SF56">
    <property type="entry name" value="8-OXO-DGDP PHOSPHATASE NUDT18"/>
    <property type="match status" value="1"/>
</dbReference>
<comment type="similarity">
    <text evidence="3 8">Belongs to the Nudix hydrolase family.</text>
</comment>
<evidence type="ECO:0000256" key="2">
    <source>
        <dbReference type="ARBA" id="ARBA00001946"/>
    </source>
</evidence>
<dbReference type="PRINTS" id="PR00502">
    <property type="entry name" value="NUDIXFAMILY"/>
</dbReference>
<dbReference type="AlphaFoldDB" id="A0A8C4R8U9"/>
<sequence>MEQQCEQEVRMNKPKELELQLDTVLTGQGLVVQDWTVRKDRQPVRPFLPILRKTVSYIVAAVIFNDKGEVLMMQEAKPDCHGLWYLPAGHLEPGEQLTDGLRREVLEETGLECQPITLLCVESRTPKWLRFSFIAQHTGGIMKTPAEADKESLQAAWWDHHNKLPLRAPDVLPLVQAGLAYRKTPHHPPTLPTAIPNTLICHRLIIVCRARGRLCVLTRCLEPGGCHLPVIPCKSHDNLLSSIISFLCSCLHNMHVVSHLIKVLGTLGVQHMAGIAGMSDGICFNTLVTFKEQGITTDTEPLTLCDETCRWQFLENKDLCQHLENRITQSMVVPFNI</sequence>
<evidence type="ECO:0000256" key="8">
    <source>
        <dbReference type="RuleBase" id="RU003476"/>
    </source>
</evidence>
<dbReference type="InterPro" id="IPR020084">
    <property type="entry name" value="NUDIX_hydrolase_CS"/>
</dbReference>
<evidence type="ECO:0000259" key="9">
    <source>
        <dbReference type="PROSITE" id="PS51462"/>
    </source>
</evidence>
<proteinExistence type="inferred from homology"/>
<reference evidence="10" key="2">
    <citation type="submission" date="2025-09" db="UniProtKB">
        <authorList>
            <consortium name="Ensembl"/>
        </authorList>
    </citation>
    <scope>IDENTIFICATION</scope>
</reference>
<dbReference type="GO" id="GO:0044716">
    <property type="term" value="F:8-oxo-GDP phosphatase activity"/>
    <property type="evidence" value="ECO:0007669"/>
    <property type="project" value="TreeGrafter"/>
</dbReference>
<dbReference type="GO" id="GO:0046872">
    <property type="term" value="F:metal ion binding"/>
    <property type="evidence" value="ECO:0007669"/>
    <property type="project" value="UniProtKB-KW"/>
</dbReference>
<dbReference type="PANTHER" id="PTHR22769">
    <property type="entry name" value="MUTT/NUDIX HYDROLASE"/>
    <property type="match status" value="1"/>
</dbReference>
<evidence type="ECO:0000313" key="10">
    <source>
        <dbReference type="Ensembl" id="ENSEBUP00000026931.1"/>
    </source>
</evidence>
<dbReference type="GeneTree" id="ENSGT00390000002931"/>
<name>A0A8C4R8U9_EPTBU</name>
<keyword evidence="4" id="KW-0479">Metal-binding</keyword>
<dbReference type="InterPro" id="IPR000086">
    <property type="entry name" value="NUDIX_hydrolase_dom"/>
</dbReference>
<feature type="domain" description="Nudix hydrolase" evidence="9">
    <location>
        <begin position="50"/>
        <end position="179"/>
    </location>
</feature>
<organism evidence="10 11">
    <name type="scientific">Eptatretus burgeri</name>
    <name type="common">Inshore hagfish</name>
    <dbReference type="NCBI Taxonomy" id="7764"/>
    <lineage>
        <taxon>Eukaryota</taxon>
        <taxon>Metazoa</taxon>
        <taxon>Chordata</taxon>
        <taxon>Craniata</taxon>
        <taxon>Vertebrata</taxon>
        <taxon>Cyclostomata</taxon>
        <taxon>Myxini</taxon>
        <taxon>Myxiniformes</taxon>
        <taxon>Myxinidae</taxon>
        <taxon>Eptatretinae</taxon>
        <taxon>Eptatretus</taxon>
    </lineage>
</organism>
<dbReference type="Proteomes" id="UP000694388">
    <property type="component" value="Unplaced"/>
</dbReference>
<accession>A0A8C4R8U9</accession>
<dbReference type="Ensembl" id="ENSEBUT00000027507.1">
    <property type="protein sequence ID" value="ENSEBUP00000026931.1"/>
    <property type="gene ID" value="ENSEBUG00000016565.1"/>
</dbReference>
<keyword evidence="11" id="KW-1185">Reference proteome</keyword>
<dbReference type="InterPro" id="IPR015797">
    <property type="entry name" value="NUDIX_hydrolase-like_dom_sf"/>
</dbReference>
<evidence type="ECO:0000256" key="1">
    <source>
        <dbReference type="ARBA" id="ARBA00001936"/>
    </source>
</evidence>
<dbReference type="InterPro" id="IPR042970">
    <property type="entry name" value="NUDT18_NUDIX"/>
</dbReference>
<dbReference type="Gene3D" id="3.90.79.10">
    <property type="entry name" value="Nucleoside Triphosphate Pyrophosphohydrolase"/>
    <property type="match status" value="1"/>
</dbReference>
<dbReference type="PROSITE" id="PS51462">
    <property type="entry name" value="NUDIX"/>
    <property type="match status" value="1"/>
</dbReference>
<evidence type="ECO:0000256" key="6">
    <source>
        <dbReference type="ARBA" id="ARBA00022842"/>
    </source>
</evidence>
<evidence type="ECO:0000256" key="7">
    <source>
        <dbReference type="ARBA" id="ARBA00023211"/>
    </source>
</evidence>
<keyword evidence="5 8" id="KW-0378">Hydrolase</keyword>
<protein>
    <submittedName>
        <fullName evidence="10">Nudix (nucleoside diphosphate linked moiety X)-type motif 18</fullName>
    </submittedName>
</protein>
<dbReference type="GO" id="GO:0044715">
    <property type="term" value="F:8-oxo-dGDP phosphatase activity"/>
    <property type="evidence" value="ECO:0007669"/>
    <property type="project" value="TreeGrafter"/>
</dbReference>
<evidence type="ECO:0000313" key="11">
    <source>
        <dbReference type="Proteomes" id="UP000694388"/>
    </source>
</evidence>
<comment type="cofactor">
    <cofactor evidence="2">
        <name>Mg(2+)</name>
        <dbReference type="ChEBI" id="CHEBI:18420"/>
    </cofactor>
</comment>
<comment type="cofactor">
    <cofactor evidence="1">
        <name>Mn(2+)</name>
        <dbReference type="ChEBI" id="CHEBI:29035"/>
    </cofactor>
</comment>
<dbReference type="OMA" id="QPAGRMT"/>
<dbReference type="SUPFAM" id="SSF55811">
    <property type="entry name" value="Nudix"/>
    <property type="match status" value="1"/>
</dbReference>
<dbReference type="CDD" id="cd04671">
    <property type="entry name" value="NUDIX_8DGDPP_Nudt18"/>
    <property type="match status" value="1"/>
</dbReference>
<dbReference type="InterPro" id="IPR020476">
    <property type="entry name" value="Nudix_hydrolase"/>
</dbReference>